<keyword evidence="6 9" id="KW-0472">Membrane</keyword>
<proteinExistence type="inferred from homology"/>
<dbReference type="KEGG" id="eus:EUTSA_v10005366mg"/>
<feature type="transmembrane region" description="Helical" evidence="9">
    <location>
        <begin position="83"/>
        <end position="109"/>
    </location>
</feature>
<dbReference type="GO" id="GO:0019915">
    <property type="term" value="P:lipid storage"/>
    <property type="evidence" value="ECO:0007669"/>
    <property type="project" value="TreeGrafter"/>
</dbReference>
<feature type="region of interest" description="Disordered" evidence="8">
    <location>
        <begin position="1"/>
        <end position="23"/>
    </location>
</feature>
<comment type="function">
    <text evidence="1">May have a structural role to stabilize the lipid body during desiccation of the seed by preventing coalescence of the oil. Probably interacts with both lipid and phospholipid moieties of lipid bodies. May also provide recognition signals for specific lipase anchorage in lipolysis during seedling growth.</text>
</comment>
<dbReference type="Proteomes" id="UP000030689">
    <property type="component" value="Unassembled WGS sequence"/>
</dbReference>
<dbReference type="GO" id="GO:0012511">
    <property type="term" value="C:monolayer-surrounded lipid storage body"/>
    <property type="evidence" value="ECO:0007669"/>
    <property type="project" value="InterPro"/>
</dbReference>
<comment type="subcellular location">
    <subcellularLocation>
        <location evidence="7">Lipid droplet</location>
    </subcellularLocation>
    <subcellularLocation>
        <location evidence="7">Membrane</location>
        <topology evidence="7">Multi-pass membrane protein</topology>
    </subcellularLocation>
</comment>
<evidence type="ECO:0000256" key="4">
    <source>
        <dbReference type="ARBA" id="ARBA00022692"/>
    </source>
</evidence>
<dbReference type="InterPro" id="IPR000136">
    <property type="entry name" value="Oleosin"/>
</dbReference>
<reference evidence="10 11" key="1">
    <citation type="journal article" date="2013" name="Front. Plant Sci.">
        <title>The Reference Genome of the Halophytic Plant Eutrema salsugineum.</title>
        <authorList>
            <person name="Yang R."/>
            <person name="Jarvis D.E."/>
            <person name="Chen H."/>
            <person name="Beilstein M.A."/>
            <person name="Grimwood J."/>
            <person name="Jenkins J."/>
            <person name="Shu S."/>
            <person name="Prochnik S."/>
            <person name="Xin M."/>
            <person name="Ma C."/>
            <person name="Schmutz J."/>
            <person name="Wing R.A."/>
            <person name="Mitchell-Olds T."/>
            <person name="Schumaker K.S."/>
            <person name="Wang X."/>
        </authorList>
    </citation>
    <scope>NUCLEOTIDE SEQUENCE [LARGE SCALE GENOMIC DNA]</scope>
</reference>
<dbReference type="GO" id="GO:0010344">
    <property type="term" value="P:seed oilbody biogenesis"/>
    <property type="evidence" value="ECO:0007669"/>
    <property type="project" value="EnsemblPlants"/>
</dbReference>
<organism evidence="10 11">
    <name type="scientific">Eutrema salsugineum</name>
    <name type="common">Saltwater cress</name>
    <name type="synonym">Sisymbrium salsugineum</name>
    <dbReference type="NCBI Taxonomy" id="72664"/>
    <lineage>
        <taxon>Eukaryota</taxon>
        <taxon>Viridiplantae</taxon>
        <taxon>Streptophyta</taxon>
        <taxon>Embryophyta</taxon>
        <taxon>Tracheophyta</taxon>
        <taxon>Spermatophyta</taxon>
        <taxon>Magnoliopsida</taxon>
        <taxon>eudicotyledons</taxon>
        <taxon>Gunneridae</taxon>
        <taxon>Pentapetalae</taxon>
        <taxon>rosids</taxon>
        <taxon>malvids</taxon>
        <taxon>Brassicales</taxon>
        <taxon>Brassicaceae</taxon>
        <taxon>Eutremeae</taxon>
        <taxon>Eutrema</taxon>
    </lineage>
</organism>
<protein>
    <recommendedName>
        <fullName evidence="7">Oleosin</fullName>
    </recommendedName>
</protein>
<keyword evidence="4 9" id="KW-0812">Transmembrane</keyword>
<dbReference type="PROSITE" id="PS00811">
    <property type="entry name" value="OLEOSINS"/>
    <property type="match status" value="1"/>
</dbReference>
<dbReference type="OMA" id="GHMGQRV"/>
<gene>
    <name evidence="10" type="ORF">EUTSA_v10005366mg</name>
</gene>
<keyword evidence="3 7" id="KW-0551">Lipid droplet</keyword>
<dbReference type="STRING" id="72664.V4MMF6"/>
<feature type="compositionally biased region" description="Basic and acidic residues" evidence="8">
    <location>
        <begin position="1"/>
        <end position="17"/>
    </location>
</feature>
<dbReference type="eggNOG" id="ENOG502S1R0">
    <property type="taxonomic scope" value="Eukaryota"/>
</dbReference>
<dbReference type="GO" id="GO:0009845">
    <property type="term" value="P:seed germination"/>
    <property type="evidence" value="ECO:0007669"/>
    <property type="project" value="EnsemblPlants"/>
</dbReference>
<dbReference type="GO" id="GO:0050826">
    <property type="term" value="P:response to freezing"/>
    <property type="evidence" value="ECO:0007669"/>
    <property type="project" value="EnsemblPlants"/>
</dbReference>
<evidence type="ECO:0000313" key="11">
    <source>
        <dbReference type="Proteomes" id="UP000030689"/>
    </source>
</evidence>
<evidence type="ECO:0000256" key="5">
    <source>
        <dbReference type="ARBA" id="ARBA00022989"/>
    </source>
</evidence>
<feature type="transmembrane region" description="Helical" evidence="9">
    <location>
        <begin position="51"/>
        <end position="77"/>
    </location>
</feature>
<sequence length="205" mass="22011">MANVDRRVHVDRTDKRSPLQPSYEDDVGYGYGYGYGAGSDYKSRGPSTNQIVALIAGVPIGGSLLALAGLTLAGSVIGLMLSIPLFLLFSPVIVPAALTIGLAVTGILASGMFGLTGLSSVSWVLNYLRGTSDTVPEQLDYAKRRMADAVGYAGQKGKEMGQYVQDKAHEARETSLTTETTEQEYFVNMLYVRFDVLSCPNKNTL</sequence>
<accession>V4MMF6</accession>
<evidence type="ECO:0000256" key="3">
    <source>
        <dbReference type="ARBA" id="ARBA00022677"/>
    </source>
</evidence>
<dbReference type="PANTHER" id="PTHR33203:SF44">
    <property type="entry name" value="OLEOSIN 20.3 KDA"/>
    <property type="match status" value="1"/>
</dbReference>
<dbReference type="PANTHER" id="PTHR33203">
    <property type="entry name" value="OLEOSIN"/>
    <property type="match status" value="1"/>
</dbReference>
<name>V4MMF6_EUTSA</name>
<evidence type="ECO:0000256" key="7">
    <source>
        <dbReference type="RuleBase" id="RU000540"/>
    </source>
</evidence>
<dbReference type="EMBL" id="KI517748">
    <property type="protein sequence ID" value="ESQ32696.1"/>
    <property type="molecule type" value="Genomic_DNA"/>
</dbReference>
<dbReference type="Gramene" id="ESQ32696">
    <property type="protein sequence ID" value="ESQ32696"/>
    <property type="gene ID" value="EUTSA_v10005366mg"/>
</dbReference>
<dbReference type="AlphaFoldDB" id="V4MMF6"/>
<dbReference type="Pfam" id="PF01277">
    <property type="entry name" value="Oleosin"/>
    <property type="match status" value="1"/>
</dbReference>
<keyword evidence="5 9" id="KW-1133">Transmembrane helix</keyword>
<evidence type="ECO:0000256" key="1">
    <source>
        <dbReference type="ARBA" id="ARBA00002582"/>
    </source>
</evidence>
<evidence type="ECO:0000256" key="8">
    <source>
        <dbReference type="SAM" id="MobiDB-lite"/>
    </source>
</evidence>
<dbReference type="GO" id="GO:0016020">
    <property type="term" value="C:membrane"/>
    <property type="evidence" value="ECO:0007669"/>
    <property type="project" value="UniProtKB-SubCell"/>
</dbReference>
<keyword evidence="11" id="KW-1185">Reference proteome</keyword>
<evidence type="ECO:0000313" key="10">
    <source>
        <dbReference type="EMBL" id="ESQ32696.1"/>
    </source>
</evidence>
<evidence type="ECO:0000256" key="9">
    <source>
        <dbReference type="SAM" id="Phobius"/>
    </source>
</evidence>
<evidence type="ECO:0000256" key="6">
    <source>
        <dbReference type="ARBA" id="ARBA00023136"/>
    </source>
</evidence>
<comment type="similarity">
    <text evidence="2 7">Belongs to the oleosin family.</text>
</comment>
<evidence type="ECO:0000256" key="2">
    <source>
        <dbReference type="ARBA" id="ARBA00010858"/>
    </source>
</evidence>